<evidence type="ECO:0000313" key="1">
    <source>
        <dbReference type="EMBL" id="KAK2610762.1"/>
    </source>
</evidence>
<protein>
    <recommendedName>
        <fullName evidence="3">Anthrone oxygenase encC</fullName>
    </recommendedName>
</protein>
<reference evidence="1" key="1">
    <citation type="submission" date="2023-06" db="EMBL/GenBank/DDBJ databases">
        <authorList>
            <person name="Noh H."/>
        </authorList>
    </citation>
    <scope>NUCLEOTIDE SEQUENCE</scope>
    <source>
        <strain evidence="1">DUCC20226</strain>
    </source>
</reference>
<dbReference type="Pfam" id="PF08592">
    <property type="entry name" value="Anthrone_oxy"/>
    <property type="match status" value="1"/>
</dbReference>
<name>A0AAD9W5P1_PHOAM</name>
<gene>
    <name evidence="1" type="ORF">N8I77_004163</name>
</gene>
<comment type="caution">
    <text evidence="1">The sequence shown here is derived from an EMBL/GenBank/DDBJ whole genome shotgun (WGS) entry which is preliminary data.</text>
</comment>
<keyword evidence="2" id="KW-1185">Reference proteome</keyword>
<accession>A0AAD9W5P1</accession>
<sequence>MDSTTFTRIPWTKLVQLIGLAGACHMSGYGTAHDRVGMHNLLNIRDRDAITRGWFRAWDFGRRYGPYMTLGPAILHGFLAWQGWENQPAAAFNLAASIFLGAIGPHSFIIVFPTNDKMLAEHERLINSEGKKADDAQRASIDSVRQWCIDWRAADLQRTVLAHLGALCSIAATLLS</sequence>
<evidence type="ECO:0000313" key="2">
    <source>
        <dbReference type="Proteomes" id="UP001265746"/>
    </source>
</evidence>
<dbReference type="Proteomes" id="UP001265746">
    <property type="component" value="Unassembled WGS sequence"/>
</dbReference>
<proteinExistence type="predicted"/>
<dbReference type="AlphaFoldDB" id="A0AAD9W5P1"/>
<organism evidence="1 2">
    <name type="scientific">Phomopsis amygdali</name>
    <name type="common">Fusicoccum amygdali</name>
    <dbReference type="NCBI Taxonomy" id="1214568"/>
    <lineage>
        <taxon>Eukaryota</taxon>
        <taxon>Fungi</taxon>
        <taxon>Dikarya</taxon>
        <taxon>Ascomycota</taxon>
        <taxon>Pezizomycotina</taxon>
        <taxon>Sordariomycetes</taxon>
        <taxon>Sordariomycetidae</taxon>
        <taxon>Diaporthales</taxon>
        <taxon>Diaporthaceae</taxon>
        <taxon>Diaporthe</taxon>
    </lineage>
</organism>
<dbReference type="EMBL" id="JAUJFL010000002">
    <property type="protein sequence ID" value="KAK2610762.1"/>
    <property type="molecule type" value="Genomic_DNA"/>
</dbReference>
<evidence type="ECO:0008006" key="3">
    <source>
        <dbReference type="Google" id="ProtNLM"/>
    </source>
</evidence>
<dbReference type="InterPro" id="IPR013901">
    <property type="entry name" value="Anthrone_oxy"/>
</dbReference>